<dbReference type="InterPro" id="IPR050836">
    <property type="entry name" value="SDS22/Internalin_LRR"/>
</dbReference>
<organism evidence="3 4">
    <name type="scientific">Ataeniobius toweri</name>
    <dbReference type="NCBI Taxonomy" id="208326"/>
    <lineage>
        <taxon>Eukaryota</taxon>
        <taxon>Metazoa</taxon>
        <taxon>Chordata</taxon>
        <taxon>Craniata</taxon>
        <taxon>Vertebrata</taxon>
        <taxon>Euteleostomi</taxon>
        <taxon>Actinopterygii</taxon>
        <taxon>Neopterygii</taxon>
        <taxon>Teleostei</taxon>
        <taxon>Neoteleostei</taxon>
        <taxon>Acanthomorphata</taxon>
        <taxon>Ovalentaria</taxon>
        <taxon>Atherinomorphae</taxon>
        <taxon>Cyprinodontiformes</taxon>
        <taxon>Goodeidae</taxon>
        <taxon>Ataeniobius</taxon>
    </lineage>
</organism>
<accession>A0ABU7BBJ6</accession>
<name>A0ABU7BBJ6_9TELE</name>
<proteinExistence type="predicted"/>
<dbReference type="Pfam" id="PF14580">
    <property type="entry name" value="LRR_9"/>
    <property type="match status" value="1"/>
</dbReference>
<dbReference type="Gene3D" id="3.80.10.10">
    <property type="entry name" value="Ribonuclease Inhibitor"/>
    <property type="match status" value="2"/>
</dbReference>
<evidence type="ECO:0000256" key="2">
    <source>
        <dbReference type="ARBA" id="ARBA00022737"/>
    </source>
</evidence>
<evidence type="ECO:0000313" key="3">
    <source>
        <dbReference type="EMBL" id="MED6247609.1"/>
    </source>
</evidence>
<reference evidence="3 4" key="1">
    <citation type="submission" date="2021-07" db="EMBL/GenBank/DDBJ databases">
        <authorList>
            <person name="Palmer J.M."/>
        </authorList>
    </citation>
    <scope>NUCLEOTIDE SEQUENCE [LARGE SCALE GENOMIC DNA]</scope>
    <source>
        <strain evidence="3 4">AT_MEX2019</strain>
        <tissue evidence="3">Muscle</tissue>
    </source>
</reference>
<comment type="caution">
    <text evidence="3">The sequence shown here is derived from an EMBL/GenBank/DDBJ whole genome shotgun (WGS) entry which is preliminary data.</text>
</comment>
<protein>
    <submittedName>
        <fullName evidence="3">Leucine-rich repeat-containing protein 9</fullName>
    </submittedName>
</protein>
<dbReference type="InterPro" id="IPR032675">
    <property type="entry name" value="LRR_dom_sf"/>
</dbReference>
<dbReference type="Proteomes" id="UP001345963">
    <property type="component" value="Unassembled WGS sequence"/>
</dbReference>
<dbReference type="InterPro" id="IPR001611">
    <property type="entry name" value="Leu-rich_rpt"/>
</dbReference>
<keyword evidence="1" id="KW-0433">Leucine-rich repeat</keyword>
<sequence>MIKHSNGLPYIIVRFYKNHILQCCALIWQLREVSPVSHSNQTRCVWIRADGPSQCPLRGQQGGFYSPVMLLIDKKKKHFEEEEVVKKLCSVNGLSYEKIASEGSSIRSLEIFFSGFPRMVGLSYFPNLCQLTIVDQNINQIEGLDGCPMLQELWIVQCHLTEISGLQNCNQLEKLYLYDNQIQEINNLELQGNLIVLWLNNNCITKIQGLNTMNNLRELNLSDNSIEKIGHNLDPNVNLEILNLSGNKICFFKELTQLARLPHLRELVLNDPTSGLNPVCQLCNYTTHILYHMPGLQRLDNWDVSCKQVKDAAEVLQICQIVSGCVVLGAGPKCRQAGRSSTMH</sequence>
<keyword evidence="4" id="KW-1185">Reference proteome</keyword>
<dbReference type="SMART" id="SM00365">
    <property type="entry name" value="LRR_SD22"/>
    <property type="match status" value="4"/>
</dbReference>
<dbReference type="PROSITE" id="PS51450">
    <property type="entry name" value="LRR"/>
    <property type="match status" value="4"/>
</dbReference>
<keyword evidence="2" id="KW-0677">Repeat</keyword>
<dbReference type="EMBL" id="JAHUTI010049397">
    <property type="protein sequence ID" value="MED6247609.1"/>
    <property type="molecule type" value="Genomic_DNA"/>
</dbReference>
<evidence type="ECO:0000313" key="4">
    <source>
        <dbReference type="Proteomes" id="UP001345963"/>
    </source>
</evidence>
<dbReference type="Pfam" id="PF12799">
    <property type="entry name" value="LRR_4"/>
    <property type="match status" value="1"/>
</dbReference>
<evidence type="ECO:0000256" key="1">
    <source>
        <dbReference type="ARBA" id="ARBA00022614"/>
    </source>
</evidence>
<gene>
    <name evidence="3" type="primary">LRRC9</name>
    <name evidence="3" type="ORF">ATANTOWER_009951</name>
</gene>
<dbReference type="PANTHER" id="PTHR46652:SF3">
    <property type="entry name" value="LEUCINE-RICH REPEAT-CONTAINING PROTEIN 9"/>
    <property type="match status" value="1"/>
</dbReference>
<dbReference type="InterPro" id="IPR025875">
    <property type="entry name" value="Leu-rich_rpt_4"/>
</dbReference>
<dbReference type="PANTHER" id="PTHR46652">
    <property type="entry name" value="LEUCINE-RICH REPEAT AND IQ DOMAIN-CONTAINING PROTEIN 1-RELATED"/>
    <property type="match status" value="1"/>
</dbReference>
<dbReference type="SUPFAM" id="SSF52075">
    <property type="entry name" value="Outer arm dynein light chain 1"/>
    <property type="match status" value="1"/>
</dbReference>